<dbReference type="Pfam" id="PF21317">
    <property type="entry name" value="BetaGal_ABD_1"/>
    <property type="match status" value="1"/>
</dbReference>
<dbReference type="SUPFAM" id="SSF49785">
    <property type="entry name" value="Galactose-binding domain-like"/>
    <property type="match status" value="1"/>
</dbReference>
<dbReference type="PANTHER" id="PTHR23421">
    <property type="entry name" value="BETA-GALACTOSIDASE RELATED"/>
    <property type="match status" value="1"/>
</dbReference>
<feature type="domain" description="Glycoside hydrolase 35 catalytic" evidence="7">
    <location>
        <begin position="21"/>
        <end position="326"/>
    </location>
</feature>
<dbReference type="Proteomes" id="UP000237822">
    <property type="component" value="Unassembled WGS sequence"/>
</dbReference>
<dbReference type="Gene3D" id="3.20.20.80">
    <property type="entry name" value="Glycosidases"/>
    <property type="match status" value="1"/>
</dbReference>
<evidence type="ECO:0000259" key="8">
    <source>
        <dbReference type="Pfam" id="PF21317"/>
    </source>
</evidence>
<evidence type="ECO:0000256" key="2">
    <source>
        <dbReference type="ARBA" id="ARBA00022801"/>
    </source>
</evidence>
<dbReference type="Pfam" id="PF01301">
    <property type="entry name" value="Glyco_hydro_35"/>
    <property type="match status" value="1"/>
</dbReference>
<sequence>MGASDAESADTTPAADGPFPDRVVSGAVHYFRVHPDLWEDRLARLAAMGLNTIETYVAWNFHSPAPGVYDFSGWRDLPHFLEIAQAQGLDVLLRPGPFICAEWDFGGFPGWLHRTAGMQLRTSDPAYLAAVDEYLDELIPRVLPRLATQGGPVVAVQVENEYGSFGDDTAYLEHVRDGLVRRGVDVPLFTSDGPGPDWLANGTLPGLAATVNFGSRAAKAFGELEVFRPGEPKMCMEFWHGWFDHWGEDHHTRDPQEAAQVLDDMLSAGGSVNFYMAHGGTNFGLWNGANFDGVLQPTVTSYDYDAPVGEGGEITAKFHAFRDVIGRHFELPDVEPPPLLPRLEPRTVEVDRWASFDDSASSWGEPVRRPMPVTMEELGSGRGLVLYRGSVLVPPDGRQLVLDDLADRAHVFVDGTRVAVVDAPEAAAGIPLTPRTDGEPTPVEVLVENRGRINFGPRVGRDRKGVSGIRIAHRFIHGWESTAVELDAEGFTAGISFGSPDEVPTEGPVYAAATVVVDAPADGYLALPEWGRGFLWLNGFLLGRYDAAGPQRTLYAPAPLWREGENELVVLEMGTPGKAIEIRDRADLGKAAEFRAE</sequence>
<feature type="domain" description="Beta-galactosidase galactose-binding" evidence="9">
    <location>
        <begin position="512"/>
        <end position="566"/>
    </location>
</feature>
<dbReference type="InterPro" id="IPR048912">
    <property type="entry name" value="BetaGal1-like_ABD1"/>
</dbReference>
<organism evidence="10 11">
    <name type="scientific">Knoellia remsis</name>
    <dbReference type="NCBI Taxonomy" id="407159"/>
    <lineage>
        <taxon>Bacteria</taxon>
        <taxon>Bacillati</taxon>
        <taxon>Actinomycetota</taxon>
        <taxon>Actinomycetes</taxon>
        <taxon>Micrococcales</taxon>
        <taxon>Intrasporangiaceae</taxon>
        <taxon>Knoellia</taxon>
    </lineage>
</organism>
<dbReference type="GO" id="GO:0004565">
    <property type="term" value="F:beta-galactosidase activity"/>
    <property type="evidence" value="ECO:0007669"/>
    <property type="project" value="UniProtKB-EC"/>
</dbReference>
<evidence type="ECO:0000256" key="4">
    <source>
        <dbReference type="PIRSR" id="PIRSR006336-1"/>
    </source>
</evidence>
<evidence type="ECO:0000259" key="9">
    <source>
        <dbReference type="Pfam" id="PF21467"/>
    </source>
</evidence>
<comment type="caution">
    <text evidence="10">The sequence shown here is derived from an EMBL/GenBank/DDBJ whole genome shotgun (WGS) entry which is preliminary data.</text>
</comment>
<feature type="active site" description="Proton donor" evidence="4">
    <location>
        <position position="161"/>
    </location>
</feature>
<gene>
    <name evidence="10" type="ORF">BCF74_10179</name>
</gene>
<dbReference type="InterPro" id="IPR026283">
    <property type="entry name" value="B-gal_1-like"/>
</dbReference>
<dbReference type="SUPFAM" id="SSF51445">
    <property type="entry name" value="(Trans)glycosidases"/>
    <property type="match status" value="1"/>
</dbReference>
<proteinExistence type="inferred from homology"/>
<evidence type="ECO:0000256" key="3">
    <source>
        <dbReference type="ARBA" id="ARBA00023295"/>
    </source>
</evidence>
<evidence type="ECO:0000313" key="11">
    <source>
        <dbReference type="Proteomes" id="UP000237822"/>
    </source>
</evidence>
<dbReference type="InterPro" id="IPR048913">
    <property type="entry name" value="BetaGal_gal-bd"/>
</dbReference>
<feature type="active site" description="Nucleophile" evidence="4">
    <location>
        <position position="237"/>
    </location>
</feature>
<evidence type="ECO:0000256" key="6">
    <source>
        <dbReference type="RuleBase" id="RU003679"/>
    </source>
</evidence>
<feature type="domain" description="Beta-galactosidase 1-like first all-beta" evidence="8">
    <location>
        <begin position="372"/>
        <end position="483"/>
    </location>
</feature>
<comment type="catalytic activity">
    <reaction evidence="5">
        <text>Hydrolysis of terminal non-reducing beta-D-galactose residues in beta-D-galactosides.</text>
        <dbReference type="EC" id="3.2.1.23"/>
    </reaction>
</comment>
<evidence type="ECO:0000256" key="1">
    <source>
        <dbReference type="ARBA" id="ARBA00009809"/>
    </source>
</evidence>
<dbReference type="FunFam" id="3.20.20.80:FF:000115">
    <property type="entry name" value="Beta-galactosidase"/>
    <property type="match status" value="1"/>
</dbReference>
<dbReference type="InterPro" id="IPR019801">
    <property type="entry name" value="Glyco_hydro_35_CS"/>
</dbReference>
<evidence type="ECO:0000313" key="10">
    <source>
        <dbReference type="EMBL" id="PRY63681.1"/>
    </source>
</evidence>
<keyword evidence="2 5" id="KW-0378">Hydrolase</keyword>
<dbReference type="InterPro" id="IPR017853">
    <property type="entry name" value="GH"/>
</dbReference>
<comment type="similarity">
    <text evidence="1 6">Belongs to the glycosyl hydrolase 35 family.</text>
</comment>
<reference evidence="10 11" key="1">
    <citation type="submission" date="2018-03" db="EMBL/GenBank/DDBJ databases">
        <title>Genomic Encyclopedia of Archaeal and Bacterial Type Strains, Phase II (KMG-II): from individual species to whole genera.</title>
        <authorList>
            <person name="Goeker M."/>
        </authorList>
    </citation>
    <scope>NUCLEOTIDE SEQUENCE [LARGE SCALE GENOMIC DNA]</scope>
    <source>
        <strain evidence="10 11">ATCC BAA-1496</strain>
    </source>
</reference>
<dbReference type="PIRSF" id="PIRSF006336">
    <property type="entry name" value="B-gal"/>
    <property type="match status" value="1"/>
</dbReference>
<dbReference type="AlphaFoldDB" id="A0A2T0V0K3"/>
<evidence type="ECO:0000256" key="5">
    <source>
        <dbReference type="RuleBase" id="RU000675"/>
    </source>
</evidence>
<dbReference type="InterPro" id="IPR031330">
    <property type="entry name" value="Gly_Hdrlase_35_cat"/>
</dbReference>
<evidence type="ECO:0000259" key="7">
    <source>
        <dbReference type="Pfam" id="PF01301"/>
    </source>
</evidence>
<keyword evidence="11" id="KW-1185">Reference proteome</keyword>
<dbReference type="RefSeq" id="WP_106295987.1">
    <property type="nucleotide sequence ID" value="NZ_PVTI01000001.1"/>
</dbReference>
<protein>
    <recommendedName>
        <fullName evidence="5">Beta-galactosidase</fullName>
        <ecNumber evidence="5">3.2.1.23</ecNumber>
    </recommendedName>
</protein>
<dbReference type="Pfam" id="PF21467">
    <property type="entry name" value="BetaGal_gal-bd"/>
    <property type="match status" value="1"/>
</dbReference>
<name>A0A2T0V0K3_9MICO</name>
<dbReference type="InterPro" id="IPR001944">
    <property type="entry name" value="Glycoside_Hdrlase_35"/>
</dbReference>
<dbReference type="GO" id="GO:0005975">
    <property type="term" value="P:carbohydrate metabolic process"/>
    <property type="evidence" value="ECO:0007669"/>
    <property type="project" value="InterPro"/>
</dbReference>
<keyword evidence="3 5" id="KW-0326">Glycosidase</keyword>
<dbReference type="PRINTS" id="PR00742">
    <property type="entry name" value="GLHYDRLASE35"/>
</dbReference>
<dbReference type="PROSITE" id="PS01182">
    <property type="entry name" value="GLYCOSYL_HYDROL_F35"/>
    <property type="match status" value="1"/>
</dbReference>
<accession>A0A2T0V0K3</accession>
<dbReference type="InterPro" id="IPR008979">
    <property type="entry name" value="Galactose-bd-like_sf"/>
</dbReference>
<dbReference type="EC" id="3.2.1.23" evidence="5"/>
<dbReference type="Gene3D" id="2.60.120.260">
    <property type="entry name" value="Galactose-binding domain-like"/>
    <property type="match status" value="2"/>
</dbReference>
<dbReference type="OrthoDB" id="9813184at2"/>
<dbReference type="EMBL" id="PVTI01000001">
    <property type="protein sequence ID" value="PRY63681.1"/>
    <property type="molecule type" value="Genomic_DNA"/>
</dbReference>